<name>A0A0A3XJ73_BRAJP</name>
<organism evidence="1 2">
    <name type="scientific">Bradyrhizobium japonicum</name>
    <dbReference type="NCBI Taxonomy" id="375"/>
    <lineage>
        <taxon>Bacteria</taxon>
        <taxon>Pseudomonadati</taxon>
        <taxon>Pseudomonadota</taxon>
        <taxon>Alphaproteobacteria</taxon>
        <taxon>Hyphomicrobiales</taxon>
        <taxon>Nitrobacteraceae</taxon>
        <taxon>Bradyrhizobium</taxon>
    </lineage>
</organism>
<dbReference type="EMBL" id="JRPN01000048">
    <property type="protein sequence ID" value="KGT73314.1"/>
    <property type="molecule type" value="Genomic_DNA"/>
</dbReference>
<evidence type="ECO:0000313" key="1">
    <source>
        <dbReference type="EMBL" id="KGT73314.1"/>
    </source>
</evidence>
<comment type="caution">
    <text evidence="1">The sequence shown here is derived from an EMBL/GenBank/DDBJ whole genome shotgun (WGS) entry which is preliminary data.</text>
</comment>
<proteinExistence type="predicted"/>
<sequence>MRACTVAKGLAAMGVMRSALMTPIGKLRTVTIAYALMASGLMFRTKLSWMDRTALAVRWSGLTT</sequence>
<evidence type="ECO:0000313" key="2">
    <source>
        <dbReference type="Proteomes" id="UP000030377"/>
    </source>
</evidence>
<accession>A0A0A3XJ73</accession>
<dbReference type="Proteomes" id="UP000030377">
    <property type="component" value="Unassembled WGS sequence"/>
</dbReference>
<reference evidence="1 2" key="1">
    <citation type="submission" date="2014-09" db="EMBL/GenBank/DDBJ databases">
        <title>Draft genome of Bradyrhizobium japonicum Is-34.</title>
        <authorList>
            <person name="Tsurumaru H."/>
            <person name="Yamakawa T."/>
            <person name="Hashimoto S."/>
            <person name="Okizaki K."/>
            <person name="Kanesaki Y."/>
            <person name="Yoshikawa H."/>
            <person name="Yajima S."/>
        </authorList>
    </citation>
    <scope>NUCLEOTIDE SEQUENCE [LARGE SCALE GENOMIC DNA]</scope>
    <source>
        <strain evidence="1 2">Is-34</strain>
    </source>
</reference>
<protein>
    <submittedName>
        <fullName evidence="1">Uncharacterized protein</fullName>
    </submittedName>
</protein>
<dbReference type="AlphaFoldDB" id="A0A0A3XJ73"/>
<gene>
    <name evidence="1" type="ORF">MA20_44555</name>
</gene>